<dbReference type="Gene3D" id="1.25.40.10">
    <property type="entry name" value="Tetratricopeptide repeat domain"/>
    <property type="match status" value="2"/>
</dbReference>
<dbReference type="InterPro" id="IPR011990">
    <property type="entry name" value="TPR-like_helical_dom_sf"/>
</dbReference>
<evidence type="ECO:0000313" key="13">
    <source>
        <dbReference type="EMBL" id="NID12534.1"/>
    </source>
</evidence>
<keyword evidence="10" id="KW-0812">Transmembrane</keyword>
<reference evidence="13" key="1">
    <citation type="submission" date="2024-05" db="EMBL/GenBank/DDBJ databases">
        <authorList>
            <person name="Jung D.-H."/>
        </authorList>
    </citation>
    <scope>NUCLEOTIDE SEQUENCE</scope>
    <source>
        <strain evidence="13">JA-25</strain>
    </source>
</reference>
<dbReference type="Pfam" id="PF07568">
    <property type="entry name" value="HisKA_2"/>
    <property type="match status" value="1"/>
</dbReference>
<dbReference type="SUPFAM" id="SSF48452">
    <property type="entry name" value="TPR-like"/>
    <property type="match status" value="2"/>
</dbReference>
<protein>
    <recommendedName>
        <fullName evidence="2">histidine kinase</fullName>
        <ecNumber evidence="2">2.7.13.3</ecNumber>
    </recommendedName>
</protein>
<evidence type="ECO:0000256" key="9">
    <source>
        <dbReference type="SAM" id="Coils"/>
    </source>
</evidence>
<feature type="transmembrane region" description="Helical" evidence="10">
    <location>
        <begin position="418"/>
        <end position="439"/>
    </location>
</feature>
<dbReference type="Pfam" id="PF02518">
    <property type="entry name" value="HATPase_c"/>
    <property type="match status" value="1"/>
</dbReference>
<feature type="repeat" description="TPR" evidence="8">
    <location>
        <begin position="69"/>
        <end position="102"/>
    </location>
</feature>
<evidence type="ECO:0000256" key="4">
    <source>
        <dbReference type="ARBA" id="ARBA00022679"/>
    </source>
</evidence>
<evidence type="ECO:0000256" key="8">
    <source>
        <dbReference type="PROSITE-ProRule" id="PRU00339"/>
    </source>
</evidence>
<keyword evidence="7" id="KW-0067">ATP-binding</keyword>
<dbReference type="Proteomes" id="UP000606008">
    <property type="component" value="Unassembled WGS sequence"/>
</dbReference>
<evidence type="ECO:0000256" key="1">
    <source>
        <dbReference type="ARBA" id="ARBA00000085"/>
    </source>
</evidence>
<dbReference type="Gene3D" id="3.30.565.10">
    <property type="entry name" value="Histidine kinase-like ATPase, C-terminal domain"/>
    <property type="match status" value="1"/>
</dbReference>
<dbReference type="SUPFAM" id="SSF55874">
    <property type="entry name" value="ATPase domain of HSP90 chaperone/DNA topoisomerase II/histidine kinase"/>
    <property type="match status" value="1"/>
</dbReference>
<feature type="coiled-coil region" evidence="9">
    <location>
        <begin position="352"/>
        <end position="401"/>
    </location>
</feature>
<keyword evidence="10" id="KW-0472">Membrane</keyword>
<feature type="domain" description="Histidine kinase/HSP90-like ATPase" evidence="11">
    <location>
        <begin position="561"/>
        <end position="659"/>
    </location>
</feature>
<comment type="caution">
    <text evidence="13">The sequence shown here is derived from an EMBL/GenBank/DDBJ whole genome shotgun (WGS) entry which is preliminary data.</text>
</comment>
<keyword evidence="6" id="KW-0418">Kinase</keyword>
<dbReference type="PROSITE" id="PS50005">
    <property type="entry name" value="TPR"/>
    <property type="match status" value="1"/>
</dbReference>
<dbReference type="EMBL" id="WAEL01000008">
    <property type="protein sequence ID" value="NID12534.1"/>
    <property type="molecule type" value="Genomic_DNA"/>
</dbReference>
<name>A0ABX0QJB7_9BACT</name>
<evidence type="ECO:0000256" key="2">
    <source>
        <dbReference type="ARBA" id="ARBA00012438"/>
    </source>
</evidence>
<sequence length="664" mass="75274">MTFALLISAYVWIGGGSLAPSPYVSDTLLRNRIHQQWQAVRSTRPDSALYYAQQLHQLAQKGKQPADLAQSLLTLGITERDRGNYADAVAHFRQAITFREKLHDQEGLGTIYQSMGLTYKRMADFQRVTALYEQALAYAEKAYGIFLQHRSSAGVIANAQNTIGIILRDLQKMEQARQMYVSAIARLEPQQATLNNKDLTTLAILYGNIAQIMISNNQYNQAIASINKALVINTKINQLTSLEHNHRNLAKAYRLRKSLDTSAIHAQKAIDYSRQIADPHRLFNTLQVSYETYRDLGNYKQALAQLEEQKLIEDSLMRIDKAKQIVALQAQYDNERTRQLAEVSAQKDRLLAETRARLLLQLEENLARIEANKARDLSRVRAKAELDKAELRTKYASAANQQTIKQLGEANNRQSQQLIWLSVGSCLFCLLSGLLLLLYRRVRHSRTKIQTQSEQMRLLLRELHHRVKNNLAVVSGLLELQANRLGDTPMRQAFVESQQRVQAMSLIHQRLYQTDTATQINLIEYTHNLVDSLMAAYGYDPGHLDQRISVEVTEVDVDIAIPLGLIMNELLTNSFKYAFPDLDVVPRLTLRIWQEAGLNLLVADNGPGLNVAQWNAPHEMNRTISFGRRLIQSLSDQIGASLQVDVQQGTCFKLHIPTEVMQPS</sequence>
<feature type="domain" description="Signal transduction histidine kinase subgroup 2 dimerisation and phosphoacceptor" evidence="12">
    <location>
        <begin position="462"/>
        <end position="537"/>
    </location>
</feature>
<dbReference type="InterPro" id="IPR011495">
    <property type="entry name" value="Sig_transdc_His_kin_sub2_dim/P"/>
</dbReference>
<dbReference type="Pfam" id="PF13181">
    <property type="entry name" value="TPR_8"/>
    <property type="match status" value="1"/>
</dbReference>
<keyword evidence="14" id="KW-1185">Reference proteome</keyword>
<keyword evidence="3" id="KW-0597">Phosphoprotein</keyword>
<keyword evidence="5" id="KW-0547">Nucleotide-binding</keyword>
<dbReference type="PANTHER" id="PTHR41523">
    <property type="entry name" value="TWO-COMPONENT SYSTEM SENSOR PROTEIN"/>
    <property type="match status" value="1"/>
</dbReference>
<dbReference type="EC" id="2.7.13.3" evidence="2"/>
<dbReference type="Gene3D" id="3.30.450.20">
    <property type="entry name" value="PAS domain"/>
    <property type="match status" value="1"/>
</dbReference>
<evidence type="ECO:0000256" key="6">
    <source>
        <dbReference type="ARBA" id="ARBA00022777"/>
    </source>
</evidence>
<dbReference type="Pfam" id="PF13424">
    <property type="entry name" value="TPR_12"/>
    <property type="match status" value="1"/>
</dbReference>
<organism evidence="13 14">
    <name type="scientific">Fibrivirga algicola</name>
    <dbReference type="NCBI Taxonomy" id="2950420"/>
    <lineage>
        <taxon>Bacteria</taxon>
        <taxon>Pseudomonadati</taxon>
        <taxon>Bacteroidota</taxon>
        <taxon>Cytophagia</taxon>
        <taxon>Cytophagales</taxon>
        <taxon>Spirosomataceae</taxon>
        <taxon>Fibrivirga</taxon>
    </lineage>
</organism>
<evidence type="ECO:0000256" key="5">
    <source>
        <dbReference type="ARBA" id="ARBA00022741"/>
    </source>
</evidence>
<keyword evidence="9" id="KW-0175">Coiled coil</keyword>
<dbReference type="RefSeq" id="WP_166693348.1">
    <property type="nucleotide sequence ID" value="NZ_WAEL01000008.1"/>
</dbReference>
<dbReference type="PANTHER" id="PTHR41523:SF8">
    <property type="entry name" value="ETHYLENE RESPONSE SENSOR PROTEIN"/>
    <property type="match status" value="1"/>
</dbReference>
<accession>A0ABX0QJB7</accession>
<gene>
    <name evidence="13" type="ORF">F7231_20355</name>
</gene>
<dbReference type="InterPro" id="IPR019734">
    <property type="entry name" value="TPR_rpt"/>
</dbReference>
<dbReference type="InterPro" id="IPR003594">
    <property type="entry name" value="HATPase_dom"/>
</dbReference>
<dbReference type="InterPro" id="IPR036890">
    <property type="entry name" value="HATPase_C_sf"/>
</dbReference>
<keyword evidence="4" id="KW-0808">Transferase</keyword>
<keyword evidence="10" id="KW-1133">Transmembrane helix</keyword>
<evidence type="ECO:0000313" key="14">
    <source>
        <dbReference type="Proteomes" id="UP000606008"/>
    </source>
</evidence>
<comment type="catalytic activity">
    <reaction evidence="1">
        <text>ATP + protein L-histidine = ADP + protein N-phospho-L-histidine.</text>
        <dbReference type="EC" id="2.7.13.3"/>
    </reaction>
</comment>
<evidence type="ECO:0000259" key="11">
    <source>
        <dbReference type="Pfam" id="PF02518"/>
    </source>
</evidence>
<evidence type="ECO:0000256" key="7">
    <source>
        <dbReference type="ARBA" id="ARBA00022840"/>
    </source>
</evidence>
<evidence type="ECO:0000256" key="10">
    <source>
        <dbReference type="SAM" id="Phobius"/>
    </source>
</evidence>
<evidence type="ECO:0000256" key="3">
    <source>
        <dbReference type="ARBA" id="ARBA00022553"/>
    </source>
</evidence>
<keyword evidence="8" id="KW-0802">TPR repeat</keyword>
<dbReference type="SMART" id="SM00028">
    <property type="entry name" value="TPR"/>
    <property type="match status" value="5"/>
</dbReference>
<evidence type="ECO:0000259" key="12">
    <source>
        <dbReference type="Pfam" id="PF07568"/>
    </source>
</evidence>
<proteinExistence type="predicted"/>